<dbReference type="EMBL" id="SJPS01000002">
    <property type="protein sequence ID" value="TWU28244.1"/>
    <property type="molecule type" value="Genomic_DNA"/>
</dbReference>
<organism evidence="3 4">
    <name type="scientific">Bythopirellula polymerisocia</name>
    <dbReference type="NCBI Taxonomy" id="2528003"/>
    <lineage>
        <taxon>Bacteria</taxon>
        <taxon>Pseudomonadati</taxon>
        <taxon>Planctomycetota</taxon>
        <taxon>Planctomycetia</taxon>
        <taxon>Pirellulales</taxon>
        <taxon>Lacipirellulaceae</taxon>
        <taxon>Bythopirellula</taxon>
    </lineage>
</organism>
<dbReference type="InterPro" id="IPR025640">
    <property type="entry name" value="GYF_2"/>
</dbReference>
<comment type="caution">
    <text evidence="3">The sequence shown here is derived from an EMBL/GenBank/DDBJ whole genome shotgun (WGS) entry which is preliminary data.</text>
</comment>
<dbReference type="Proteomes" id="UP000318437">
    <property type="component" value="Unassembled WGS sequence"/>
</dbReference>
<keyword evidence="1" id="KW-0472">Membrane</keyword>
<keyword evidence="1" id="KW-1133">Transmembrane helix</keyword>
<name>A0A5C6CXA7_9BACT</name>
<sequence>MGIRFLCPNGHKLNVKEHLAGKRGICPDCDARFLVPSKSGGQVEGIIEAPPRQGFPPSSNSGMGIPTDSGVTIASDVWHIRTAGGEQLGPANTSLVKAWIGEKRIDQDSWVWRSDWLDWQRASDVFPELGAPTGPGITAGTAQPQQSPILADEIVPQESEIVTTHRRLQRARRQRARAIAIALTGLICLMAVILAIILLK</sequence>
<dbReference type="SUPFAM" id="SSF55277">
    <property type="entry name" value="GYF domain"/>
    <property type="match status" value="1"/>
</dbReference>
<accession>A0A5C6CXA7</accession>
<dbReference type="Pfam" id="PF14237">
    <property type="entry name" value="GYF_2"/>
    <property type="match status" value="1"/>
</dbReference>
<evidence type="ECO:0000313" key="3">
    <source>
        <dbReference type="EMBL" id="TWU28244.1"/>
    </source>
</evidence>
<evidence type="ECO:0000259" key="2">
    <source>
        <dbReference type="Pfam" id="PF14237"/>
    </source>
</evidence>
<feature type="domain" description="GYF" evidence="2">
    <location>
        <begin position="78"/>
        <end position="125"/>
    </location>
</feature>
<reference evidence="3 4" key="1">
    <citation type="submission" date="2019-02" db="EMBL/GenBank/DDBJ databases">
        <title>Deep-cultivation of Planctomycetes and their phenomic and genomic characterization uncovers novel biology.</title>
        <authorList>
            <person name="Wiegand S."/>
            <person name="Jogler M."/>
            <person name="Boedeker C."/>
            <person name="Pinto D."/>
            <person name="Vollmers J."/>
            <person name="Rivas-Marin E."/>
            <person name="Kohn T."/>
            <person name="Peeters S.H."/>
            <person name="Heuer A."/>
            <person name="Rast P."/>
            <person name="Oberbeckmann S."/>
            <person name="Bunk B."/>
            <person name="Jeske O."/>
            <person name="Meyerdierks A."/>
            <person name="Storesund J.E."/>
            <person name="Kallscheuer N."/>
            <person name="Luecker S."/>
            <person name="Lage O.M."/>
            <person name="Pohl T."/>
            <person name="Merkel B.J."/>
            <person name="Hornburger P."/>
            <person name="Mueller R.-W."/>
            <person name="Bruemmer F."/>
            <person name="Labrenz M."/>
            <person name="Spormann A.M."/>
            <person name="Op Den Camp H."/>
            <person name="Overmann J."/>
            <person name="Amann R."/>
            <person name="Jetten M.S.M."/>
            <person name="Mascher T."/>
            <person name="Medema M.H."/>
            <person name="Devos D.P."/>
            <person name="Kaster A.-K."/>
            <person name="Ovreas L."/>
            <person name="Rohde M."/>
            <person name="Galperin M.Y."/>
            <person name="Jogler C."/>
        </authorList>
    </citation>
    <scope>NUCLEOTIDE SEQUENCE [LARGE SCALE GENOMIC DNA]</scope>
    <source>
        <strain evidence="3 4">Pla144</strain>
    </source>
</reference>
<dbReference type="OrthoDB" id="292769at2"/>
<keyword evidence="1" id="KW-0812">Transmembrane</keyword>
<dbReference type="InterPro" id="IPR035445">
    <property type="entry name" value="GYF-like_dom_sf"/>
</dbReference>
<keyword evidence="4" id="KW-1185">Reference proteome</keyword>
<protein>
    <recommendedName>
        <fullName evidence="2">GYF domain-containing protein</fullName>
    </recommendedName>
</protein>
<proteinExistence type="predicted"/>
<feature type="transmembrane region" description="Helical" evidence="1">
    <location>
        <begin position="176"/>
        <end position="199"/>
    </location>
</feature>
<dbReference type="AlphaFoldDB" id="A0A5C6CXA7"/>
<gene>
    <name evidence="3" type="ORF">Pla144_15310</name>
</gene>
<dbReference type="RefSeq" id="WP_146449497.1">
    <property type="nucleotide sequence ID" value="NZ_SJPS01000002.1"/>
</dbReference>
<evidence type="ECO:0000256" key="1">
    <source>
        <dbReference type="SAM" id="Phobius"/>
    </source>
</evidence>
<evidence type="ECO:0000313" key="4">
    <source>
        <dbReference type="Proteomes" id="UP000318437"/>
    </source>
</evidence>